<accession>A0A2G9R9B3</accession>
<protein>
    <submittedName>
        <fullName evidence="1">Uncharacterized protein</fullName>
    </submittedName>
</protein>
<proteinExistence type="predicted"/>
<name>A0A2G9R9B3_AQUCT</name>
<evidence type="ECO:0000313" key="2">
    <source>
        <dbReference type="Proteomes" id="UP000228934"/>
    </source>
</evidence>
<dbReference type="EMBL" id="KV955919">
    <property type="protein sequence ID" value="PIO24466.1"/>
    <property type="molecule type" value="Genomic_DNA"/>
</dbReference>
<organism evidence="1 2">
    <name type="scientific">Aquarana catesbeiana</name>
    <name type="common">American bullfrog</name>
    <name type="synonym">Rana catesbeiana</name>
    <dbReference type="NCBI Taxonomy" id="8400"/>
    <lineage>
        <taxon>Eukaryota</taxon>
        <taxon>Metazoa</taxon>
        <taxon>Chordata</taxon>
        <taxon>Craniata</taxon>
        <taxon>Vertebrata</taxon>
        <taxon>Euteleostomi</taxon>
        <taxon>Amphibia</taxon>
        <taxon>Batrachia</taxon>
        <taxon>Anura</taxon>
        <taxon>Neobatrachia</taxon>
        <taxon>Ranoidea</taxon>
        <taxon>Ranidae</taxon>
        <taxon>Aquarana</taxon>
    </lineage>
</organism>
<sequence>MWMLWKKIRISQVQVHTSSSVIVCNHDLQKIKKDINDIEERLKNIIDILA</sequence>
<dbReference type="AlphaFoldDB" id="A0A2G9R9B3"/>
<evidence type="ECO:0000313" key="1">
    <source>
        <dbReference type="EMBL" id="PIO24466.1"/>
    </source>
</evidence>
<keyword evidence="2" id="KW-1185">Reference proteome</keyword>
<dbReference type="Proteomes" id="UP000228934">
    <property type="component" value="Unassembled WGS sequence"/>
</dbReference>
<reference evidence="2" key="1">
    <citation type="journal article" date="2017" name="Nat. Commun.">
        <title>The North American bullfrog draft genome provides insight into hormonal regulation of long noncoding RNA.</title>
        <authorList>
            <person name="Hammond S.A."/>
            <person name="Warren R.L."/>
            <person name="Vandervalk B.P."/>
            <person name="Kucuk E."/>
            <person name="Khan H."/>
            <person name="Gibb E.A."/>
            <person name="Pandoh P."/>
            <person name="Kirk H."/>
            <person name="Zhao Y."/>
            <person name="Jones M."/>
            <person name="Mungall A.J."/>
            <person name="Coope R."/>
            <person name="Pleasance S."/>
            <person name="Moore R.A."/>
            <person name="Holt R.A."/>
            <person name="Round J.M."/>
            <person name="Ohora S."/>
            <person name="Walle B.V."/>
            <person name="Veldhoen N."/>
            <person name="Helbing C.C."/>
            <person name="Birol I."/>
        </authorList>
    </citation>
    <scope>NUCLEOTIDE SEQUENCE [LARGE SCALE GENOMIC DNA]</scope>
</reference>
<gene>
    <name evidence="1" type="ORF">AB205_0029070</name>
</gene>